<dbReference type="InterPro" id="IPR050300">
    <property type="entry name" value="GDXG_lipolytic_enzyme"/>
</dbReference>
<dbReference type="GO" id="GO:0052689">
    <property type="term" value="F:carboxylic ester hydrolase activity"/>
    <property type="evidence" value="ECO:0007669"/>
    <property type="project" value="InterPro"/>
</dbReference>
<dbReference type="InterPro" id="IPR033140">
    <property type="entry name" value="Lipase_GDXG_put_SER_AS"/>
</dbReference>
<dbReference type="ESTHER" id="tupch-l9krr6">
    <property type="family name" value="Arylacetamide_deacetylase"/>
</dbReference>
<proteinExistence type="inferred from homology"/>
<feature type="domain" description="Alpha/beta hydrolase fold-3" evidence="7">
    <location>
        <begin position="107"/>
        <end position="266"/>
    </location>
</feature>
<dbReference type="InterPro" id="IPR029058">
    <property type="entry name" value="AB_hydrolase_fold"/>
</dbReference>
<dbReference type="Proteomes" id="UP000011518">
    <property type="component" value="Unassembled WGS sequence"/>
</dbReference>
<feature type="signal peptide" evidence="6">
    <location>
        <begin position="1"/>
        <end position="20"/>
    </location>
</feature>
<dbReference type="Gene3D" id="3.40.50.1820">
    <property type="entry name" value="alpha/beta hydrolase"/>
    <property type="match status" value="1"/>
</dbReference>
<organism evidence="8 9">
    <name type="scientific">Tupaia chinensis</name>
    <name type="common">Chinese tree shrew</name>
    <name type="synonym">Tupaia belangeri chinensis</name>
    <dbReference type="NCBI Taxonomy" id="246437"/>
    <lineage>
        <taxon>Eukaryota</taxon>
        <taxon>Metazoa</taxon>
        <taxon>Chordata</taxon>
        <taxon>Craniata</taxon>
        <taxon>Vertebrata</taxon>
        <taxon>Euteleostomi</taxon>
        <taxon>Mammalia</taxon>
        <taxon>Eutheria</taxon>
        <taxon>Euarchontoglires</taxon>
        <taxon>Scandentia</taxon>
        <taxon>Tupaiidae</taxon>
        <taxon>Tupaia</taxon>
    </lineage>
</organism>
<dbReference type="Pfam" id="PF07859">
    <property type="entry name" value="Abhydrolase_3"/>
    <property type="match status" value="2"/>
</dbReference>
<dbReference type="STRING" id="246437.L9KRR6"/>
<name>L9KRR6_TUPCH</name>
<evidence type="ECO:0000313" key="8">
    <source>
        <dbReference type="EMBL" id="ELW65169.1"/>
    </source>
</evidence>
<dbReference type="InParanoid" id="L9KRR6"/>
<evidence type="ECO:0000256" key="6">
    <source>
        <dbReference type="SAM" id="SignalP"/>
    </source>
</evidence>
<evidence type="ECO:0000313" key="9">
    <source>
        <dbReference type="Proteomes" id="UP000011518"/>
    </source>
</evidence>
<dbReference type="PROSITE" id="PS01174">
    <property type="entry name" value="LIPASE_GDXG_SER"/>
    <property type="match status" value="1"/>
</dbReference>
<dbReference type="EMBL" id="KB320701">
    <property type="protein sequence ID" value="ELW65169.1"/>
    <property type="molecule type" value="Genomic_DNA"/>
</dbReference>
<evidence type="ECO:0000256" key="2">
    <source>
        <dbReference type="ARBA" id="ARBA00022801"/>
    </source>
</evidence>
<evidence type="ECO:0000256" key="1">
    <source>
        <dbReference type="ARBA" id="ARBA00010515"/>
    </source>
</evidence>
<sequence>MGKKFFCLLILVIFIAYSTHTPLPDGIEEPWKIILLNTLLRTTAYLFLLAEMLGLVHFAEFTIFLSSFLNVSPVSDDNVTVKDTTFNNVPVRVYVPKRKPESLRRGVFYIHGGGWCFASNAMINYDRLSRMTADRLDAIVIATNYRSAPKFHFPVQFEDTYTALKWFLHPQILESYGIDPERVGVSGDSAGGNLAAAVCQQLLEDPDIKIKLKTQSLIYPALQTLDLDLPSYRENPYYPFLSKLFMVRFWSEYFTTDRSLEKAMFSNQHVPVESSHLFKFVNWSSLLPERFKKGHVYSSPRQGSPELAKKYPGFLDVRAAPLLADDSKLRGLPQTYVITCQYDVLRDDGLMYVTRLGNAGVQVILDHIEDGFHGIISLLQLNSGYKLANQYISWLHENL</sequence>
<dbReference type="AlphaFoldDB" id="L9KRR6"/>
<feature type="active site" evidence="4">
    <location>
        <position position="373"/>
    </location>
</feature>
<comment type="similarity">
    <text evidence="1">Belongs to the 'GDXG' lipolytic enzyme family.</text>
</comment>
<reference evidence="9" key="2">
    <citation type="journal article" date="2013" name="Nat. Commun.">
        <title>Genome of the Chinese tree shrew.</title>
        <authorList>
            <person name="Fan Y."/>
            <person name="Huang Z.Y."/>
            <person name="Cao C.C."/>
            <person name="Chen C.S."/>
            <person name="Chen Y.X."/>
            <person name="Fan D.D."/>
            <person name="He J."/>
            <person name="Hou H.L."/>
            <person name="Hu L."/>
            <person name="Hu X.T."/>
            <person name="Jiang X.T."/>
            <person name="Lai R."/>
            <person name="Lang Y.S."/>
            <person name="Liang B."/>
            <person name="Liao S.G."/>
            <person name="Mu D."/>
            <person name="Ma Y.Y."/>
            <person name="Niu Y.Y."/>
            <person name="Sun X.Q."/>
            <person name="Xia J.Q."/>
            <person name="Xiao J."/>
            <person name="Xiong Z.Q."/>
            <person name="Xu L."/>
            <person name="Yang L."/>
            <person name="Zhang Y."/>
            <person name="Zhao W."/>
            <person name="Zhao X.D."/>
            <person name="Zheng Y.T."/>
            <person name="Zhou J.M."/>
            <person name="Zhu Y.B."/>
            <person name="Zhang G.J."/>
            <person name="Wang J."/>
            <person name="Yao Y.G."/>
        </authorList>
    </citation>
    <scope>NUCLEOTIDE SEQUENCE [LARGE SCALE GENOMIC DNA]</scope>
</reference>
<dbReference type="GO" id="GO:0016020">
    <property type="term" value="C:membrane"/>
    <property type="evidence" value="ECO:0007669"/>
    <property type="project" value="InterPro"/>
</dbReference>
<gene>
    <name evidence="8" type="ORF">TREES_T100009839</name>
</gene>
<dbReference type="SUPFAM" id="SSF53474">
    <property type="entry name" value="alpha/beta-Hydrolases"/>
    <property type="match status" value="1"/>
</dbReference>
<feature type="chain" id="PRO_5003999648" evidence="6">
    <location>
        <begin position="21"/>
        <end position="399"/>
    </location>
</feature>
<reference evidence="9" key="1">
    <citation type="submission" date="2012-07" db="EMBL/GenBank/DDBJ databases">
        <title>Genome of the Chinese tree shrew, a rising model animal genetically related to primates.</title>
        <authorList>
            <person name="Zhang G."/>
            <person name="Fan Y."/>
            <person name="Yao Y."/>
            <person name="Huang Z."/>
        </authorList>
    </citation>
    <scope>NUCLEOTIDE SEQUENCE [LARGE SCALE GENOMIC DNA]</scope>
</reference>
<keyword evidence="2" id="KW-0378">Hydrolase</keyword>
<feature type="active site" evidence="4">
    <location>
        <position position="343"/>
    </location>
</feature>
<evidence type="ECO:0000256" key="4">
    <source>
        <dbReference type="PIRSR" id="PIRSR037251-1"/>
    </source>
</evidence>
<dbReference type="PANTHER" id="PTHR48081:SF28">
    <property type="entry name" value="ALPHA_BETA HYDROLASE FOLD-3 DOMAIN-CONTAINING PROTEIN"/>
    <property type="match status" value="1"/>
</dbReference>
<dbReference type="PIRSF" id="PIRSF037251">
    <property type="entry name" value="Arylacetamide_deacetylase"/>
    <property type="match status" value="1"/>
</dbReference>
<dbReference type="PANTHER" id="PTHR48081">
    <property type="entry name" value="AB HYDROLASE SUPERFAMILY PROTEIN C4A8.06C"/>
    <property type="match status" value="1"/>
</dbReference>
<evidence type="ECO:0000259" key="7">
    <source>
        <dbReference type="Pfam" id="PF07859"/>
    </source>
</evidence>
<keyword evidence="9" id="KW-1185">Reference proteome</keyword>
<evidence type="ECO:0000256" key="5">
    <source>
        <dbReference type="PROSITE-ProRule" id="PRU10038"/>
    </source>
</evidence>
<dbReference type="InterPro" id="IPR017157">
    <property type="entry name" value="Arylacetamide_deacetylase"/>
</dbReference>
<feature type="domain" description="Alpha/beta hydrolase fold-3" evidence="7">
    <location>
        <begin position="315"/>
        <end position="376"/>
    </location>
</feature>
<evidence type="ECO:0000256" key="3">
    <source>
        <dbReference type="ARBA" id="ARBA00023157"/>
    </source>
</evidence>
<protein>
    <submittedName>
        <fullName evidence="8">Arylacetamide deacetylase</fullName>
    </submittedName>
</protein>
<dbReference type="InterPro" id="IPR013094">
    <property type="entry name" value="AB_hydrolase_3"/>
</dbReference>
<dbReference type="eggNOG" id="KOG1515">
    <property type="taxonomic scope" value="Eukaryota"/>
</dbReference>
<keyword evidence="6" id="KW-0732">Signal</keyword>
<keyword evidence="3" id="KW-1015">Disulfide bond</keyword>
<feature type="active site" evidence="4 5">
    <location>
        <position position="189"/>
    </location>
</feature>
<accession>L9KRR6</accession>